<dbReference type="SUPFAM" id="SSF56925">
    <property type="entry name" value="OMPA-like"/>
    <property type="match status" value="1"/>
</dbReference>
<sequence length="205" mass="22305">MMKAFIPVALVSALCSSVVLAHNEGDFFVRGGAAIVMPNESSDDVGGNELKIDDDTQLAATFTYMATDNIGVELLLATPFTHDVKLDGNKVAEVSQLPPSLMVQYYFAQADSKIRPYVGAGVNYTFFFDEKGKGVLSNDDINVDDSMGWTVQAGVDAKFAENWFANASIWYMDIDTDVRTETETVGTIHTEIDPVSVMLGVGYTF</sequence>
<name>A0ABU9FZZ2_9GAMM</name>
<dbReference type="RefSeq" id="WP_341566097.1">
    <property type="nucleotide sequence ID" value="NZ_JBAKAR010000001.1"/>
</dbReference>
<organism evidence="2 3">
    <name type="scientific">Marinomonas arenicola</name>
    <dbReference type="NCBI Taxonomy" id="569601"/>
    <lineage>
        <taxon>Bacteria</taxon>
        <taxon>Pseudomonadati</taxon>
        <taxon>Pseudomonadota</taxon>
        <taxon>Gammaproteobacteria</taxon>
        <taxon>Oceanospirillales</taxon>
        <taxon>Oceanospirillaceae</taxon>
        <taxon>Marinomonas</taxon>
    </lineage>
</organism>
<dbReference type="PANTHER" id="PTHR36920:SF1">
    <property type="entry name" value="OUTER MEMBRANE PROTEIN W"/>
    <property type="match status" value="1"/>
</dbReference>
<proteinExistence type="predicted"/>
<evidence type="ECO:0000256" key="1">
    <source>
        <dbReference type="SAM" id="SignalP"/>
    </source>
</evidence>
<keyword evidence="1" id="KW-0732">Signal</keyword>
<evidence type="ECO:0000313" key="3">
    <source>
        <dbReference type="Proteomes" id="UP001379949"/>
    </source>
</evidence>
<dbReference type="InterPro" id="IPR005618">
    <property type="entry name" value="OMPW"/>
</dbReference>
<protein>
    <submittedName>
        <fullName evidence="2">OmpW family outer membrane protein</fullName>
    </submittedName>
</protein>
<dbReference type="Pfam" id="PF03922">
    <property type="entry name" value="OmpW"/>
    <property type="match status" value="1"/>
</dbReference>
<feature type="signal peptide" evidence="1">
    <location>
        <begin position="1"/>
        <end position="21"/>
    </location>
</feature>
<accession>A0ABU9FZZ2</accession>
<dbReference type="Proteomes" id="UP001379949">
    <property type="component" value="Unassembled WGS sequence"/>
</dbReference>
<feature type="chain" id="PRO_5046395306" evidence="1">
    <location>
        <begin position="22"/>
        <end position="205"/>
    </location>
</feature>
<dbReference type="EMBL" id="JBAKAR010000001">
    <property type="protein sequence ID" value="MEL0611796.1"/>
    <property type="molecule type" value="Genomic_DNA"/>
</dbReference>
<reference evidence="2 3" key="1">
    <citation type="submission" date="2024-02" db="EMBL/GenBank/DDBJ databases">
        <title>Bacteria isolated from the canopy kelp, Nereocystis luetkeana.</title>
        <authorList>
            <person name="Pfister C.A."/>
            <person name="Younker I.T."/>
            <person name="Light S.H."/>
        </authorList>
    </citation>
    <scope>NUCLEOTIDE SEQUENCE [LARGE SCALE GENOMIC DNA]</scope>
    <source>
        <strain evidence="2 3">TI.4.07</strain>
    </source>
</reference>
<keyword evidence="3" id="KW-1185">Reference proteome</keyword>
<gene>
    <name evidence="2" type="ORF">V6242_01460</name>
</gene>
<dbReference type="InterPro" id="IPR011250">
    <property type="entry name" value="OMP/PagP_B-barrel"/>
</dbReference>
<evidence type="ECO:0000313" key="2">
    <source>
        <dbReference type="EMBL" id="MEL0611796.1"/>
    </source>
</evidence>
<comment type="caution">
    <text evidence="2">The sequence shown here is derived from an EMBL/GenBank/DDBJ whole genome shotgun (WGS) entry which is preliminary data.</text>
</comment>
<dbReference type="Gene3D" id="2.40.160.20">
    <property type="match status" value="1"/>
</dbReference>
<dbReference type="PANTHER" id="PTHR36920">
    <property type="match status" value="1"/>
</dbReference>